<name>A0AAD8LHM7_TARER</name>
<gene>
    <name evidence="1" type="ORF">QVD17_06830</name>
</gene>
<keyword evidence="2" id="KW-1185">Reference proteome</keyword>
<evidence type="ECO:0000313" key="2">
    <source>
        <dbReference type="Proteomes" id="UP001229421"/>
    </source>
</evidence>
<organism evidence="1 2">
    <name type="scientific">Tagetes erecta</name>
    <name type="common">African marigold</name>
    <dbReference type="NCBI Taxonomy" id="13708"/>
    <lineage>
        <taxon>Eukaryota</taxon>
        <taxon>Viridiplantae</taxon>
        <taxon>Streptophyta</taxon>
        <taxon>Embryophyta</taxon>
        <taxon>Tracheophyta</taxon>
        <taxon>Spermatophyta</taxon>
        <taxon>Magnoliopsida</taxon>
        <taxon>eudicotyledons</taxon>
        <taxon>Gunneridae</taxon>
        <taxon>Pentapetalae</taxon>
        <taxon>asterids</taxon>
        <taxon>campanulids</taxon>
        <taxon>Asterales</taxon>
        <taxon>Asteraceae</taxon>
        <taxon>Asteroideae</taxon>
        <taxon>Heliantheae alliance</taxon>
        <taxon>Tageteae</taxon>
        <taxon>Tagetes</taxon>
    </lineage>
</organism>
<comment type="caution">
    <text evidence="1">The sequence shown here is derived from an EMBL/GenBank/DDBJ whole genome shotgun (WGS) entry which is preliminary data.</text>
</comment>
<sequence length="76" mass="8342">MQISFGLNCCFFLNSELAVAGFNWGNVELNISAGAFQKPTQFAVLYIRSSLVAVRVSVLQLQTLILITKKQTNGCD</sequence>
<dbReference type="Proteomes" id="UP001229421">
    <property type="component" value="Unassembled WGS sequence"/>
</dbReference>
<protein>
    <submittedName>
        <fullName evidence="1">Uncharacterized protein</fullName>
    </submittedName>
</protein>
<accession>A0AAD8LHM7</accession>
<dbReference type="AlphaFoldDB" id="A0AAD8LHM7"/>
<proteinExistence type="predicted"/>
<dbReference type="EMBL" id="JAUHHV010000001">
    <property type="protein sequence ID" value="KAK1440994.1"/>
    <property type="molecule type" value="Genomic_DNA"/>
</dbReference>
<evidence type="ECO:0000313" key="1">
    <source>
        <dbReference type="EMBL" id="KAK1440994.1"/>
    </source>
</evidence>
<reference evidence="1" key="1">
    <citation type="journal article" date="2023" name="bioRxiv">
        <title>Improved chromosome-level genome assembly for marigold (Tagetes erecta).</title>
        <authorList>
            <person name="Jiang F."/>
            <person name="Yuan L."/>
            <person name="Wang S."/>
            <person name="Wang H."/>
            <person name="Xu D."/>
            <person name="Wang A."/>
            <person name="Fan W."/>
        </authorList>
    </citation>
    <scope>NUCLEOTIDE SEQUENCE</scope>
    <source>
        <strain evidence="1">WSJ</strain>
        <tissue evidence="1">Leaf</tissue>
    </source>
</reference>